<gene>
    <name evidence="3" type="ORF">HMPREF9997_01185</name>
</gene>
<dbReference type="Pfam" id="PF04213">
    <property type="entry name" value="HtaA"/>
    <property type="match status" value="1"/>
</dbReference>
<dbReference type="PATRIC" id="fig|1035195.3.peg.1065"/>
<evidence type="ECO:0000256" key="1">
    <source>
        <dbReference type="SAM" id="MobiDB-lite"/>
    </source>
</evidence>
<dbReference type="InterPro" id="IPR007331">
    <property type="entry name" value="Htaa"/>
</dbReference>
<dbReference type="EMBL" id="AMEM01000017">
    <property type="protein sequence ID" value="EKX90689.1"/>
    <property type="molecule type" value="Genomic_DNA"/>
</dbReference>
<evidence type="ECO:0000259" key="2">
    <source>
        <dbReference type="Pfam" id="PF04213"/>
    </source>
</evidence>
<sequence>MTITASLLNPAFTPLATADVHSTFGLAPRDGVAQTVADTTPALAWGIRGSFYRYVAGATHILDGAKKGPGDYFLWPYQSTKAEGDRLIIQYGGTVNFMKYCGANNELVRGRCDLDFTFADPKIDIDTTTGLGHIYATVHTKSYQKGTWSGPTEVQVGTIDTNAGRYNTDNGVTTWSGVSTKLTADGNNAFSNFYEPESFLDSLNFSYPTAGDIKETQQGYNLRNQIATDTEYNGGGYLFPRTDGNLVLVTGQWGGKGTVRVFDKNLSKLNPGTEIPLTRHGSSGYDTLTNTLYWLNEQDVYAATVTATGIDAPTKIASVPGQNILGFAYSDSTKELGVISLTPGTPAPSFTTIPVSGTTAGNITTVPLPAPRDLYPNLQEERDDDMYGAEFGGDVQGLRALPDGSFITVHGHLLDMKDGGKRQRNLPIHITPKAETKARVITELASDYRDDLRGITMNKSGRMVMWSNLGTSPLMTVQYNAETQRFTTLFTSDGLPQTPSITGATFSEDGTLVIASESKSQVAFVDPTTGVVKSTAALGQHMKDAKDNLLQGTVFGNDGSLYIVDRPVLDYNEYFGIQRLTLPSEGGRRDNSIKPFDMSGTNRPDINRETQDTTPPKVGLPPVNESEKDKTETPQTETPQPGQKPGDKATSSSTSSTVVDGSWARTIETKLVKAGVPMLLAKLVSSLGWIGQVITAPFALLLRLAK</sequence>
<evidence type="ECO:0000313" key="4">
    <source>
        <dbReference type="Proteomes" id="UP000010445"/>
    </source>
</evidence>
<proteinExistence type="predicted"/>
<accession>L1MIC3</accession>
<feature type="domain" description="Htaa" evidence="2">
    <location>
        <begin position="42"/>
        <end position="206"/>
    </location>
</feature>
<protein>
    <submittedName>
        <fullName evidence="3">HtaA domain protein</fullName>
    </submittedName>
</protein>
<dbReference type="eggNOG" id="COG0810">
    <property type="taxonomic scope" value="Bacteria"/>
</dbReference>
<feature type="region of interest" description="Disordered" evidence="1">
    <location>
        <begin position="582"/>
        <end position="660"/>
    </location>
</feature>
<name>L1MIC3_9CORY</name>
<comment type="caution">
    <text evidence="3">The sequence shown here is derived from an EMBL/GenBank/DDBJ whole genome shotgun (WGS) entry which is preliminary data.</text>
</comment>
<dbReference type="Proteomes" id="UP000010445">
    <property type="component" value="Unassembled WGS sequence"/>
</dbReference>
<reference evidence="3 4" key="1">
    <citation type="submission" date="2012-05" db="EMBL/GenBank/DDBJ databases">
        <authorList>
            <person name="Weinstock G."/>
            <person name="Sodergren E."/>
            <person name="Lobos E.A."/>
            <person name="Fulton L."/>
            <person name="Fulton R."/>
            <person name="Courtney L."/>
            <person name="Fronick C."/>
            <person name="O'Laughlin M."/>
            <person name="Godfrey J."/>
            <person name="Wilson R.M."/>
            <person name="Miner T."/>
            <person name="Farmer C."/>
            <person name="Delehaunty K."/>
            <person name="Cordes M."/>
            <person name="Minx P."/>
            <person name="Tomlinson C."/>
            <person name="Chen J."/>
            <person name="Wollam A."/>
            <person name="Pepin K.H."/>
            <person name="Bhonagiri V."/>
            <person name="Zhang X."/>
            <person name="Suruliraj S."/>
            <person name="Warren W."/>
            <person name="Mitreva M."/>
            <person name="Mardis E.R."/>
            <person name="Wilson R.K."/>
        </authorList>
    </citation>
    <scope>NUCLEOTIDE SEQUENCE [LARGE SCALE GENOMIC DNA]</scope>
    <source>
        <strain evidence="3 4">F0235</strain>
    </source>
</reference>
<dbReference type="AlphaFoldDB" id="L1MIC3"/>
<evidence type="ECO:0000313" key="3">
    <source>
        <dbReference type="EMBL" id="EKX90689.1"/>
    </source>
</evidence>
<dbReference type="SUPFAM" id="SSF63829">
    <property type="entry name" value="Calcium-dependent phosphotriesterase"/>
    <property type="match status" value="1"/>
</dbReference>
<dbReference type="HOGENOM" id="CLU_390678_0_0_11"/>
<feature type="compositionally biased region" description="Low complexity" evidence="1">
    <location>
        <begin position="633"/>
        <end position="657"/>
    </location>
</feature>
<keyword evidence="4" id="KW-1185">Reference proteome</keyword>
<organism evidence="3 4">
    <name type="scientific">Corynebacterium durum F0235</name>
    <dbReference type="NCBI Taxonomy" id="1035195"/>
    <lineage>
        <taxon>Bacteria</taxon>
        <taxon>Bacillati</taxon>
        <taxon>Actinomycetota</taxon>
        <taxon>Actinomycetes</taxon>
        <taxon>Mycobacteriales</taxon>
        <taxon>Corynebacteriaceae</taxon>
        <taxon>Corynebacterium</taxon>
    </lineage>
</organism>